<keyword evidence="2" id="KW-1185">Reference proteome</keyword>
<dbReference type="EMBL" id="JAEPRB010000032">
    <property type="protein sequence ID" value="KAG2225133.1"/>
    <property type="molecule type" value="Genomic_DNA"/>
</dbReference>
<dbReference type="OrthoDB" id="5673at2759"/>
<accession>A0A8H7SBS6</accession>
<evidence type="ECO:0000313" key="2">
    <source>
        <dbReference type="Proteomes" id="UP000646827"/>
    </source>
</evidence>
<proteinExistence type="predicted"/>
<comment type="caution">
    <text evidence="1">The sequence shown here is derived from an EMBL/GenBank/DDBJ whole genome shotgun (WGS) entry which is preliminary data.</text>
</comment>
<sequence length="273" mass="31295">MPIDRLPEPKSTCIYNRIPFEFQHELTAANVFLKLPDGFSSLERMVLQTTGNLQRLLSAYHNVPSRVVILKNEIIPHQQNEENNIVPSDNKLSPVPNSLSSKLTYPSSLKQQRKKEQVSDVETKNVRVSKVNLHQDIEQEAELDIRFERKVAVYFGDKLAYEADSLVSVKDYKTLGLLSKHEFGLGQIFSYSRHTPKFALLAIGRHGTKPGQSFWRDYTLNAPGVVDCYIRETFVDGLFDDSFNDHNNSLDTDNINSEAIQGTVWYYSDYYQQ</sequence>
<name>A0A8H7SBS6_9FUNG</name>
<dbReference type="Proteomes" id="UP000646827">
    <property type="component" value="Unassembled WGS sequence"/>
</dbReference>
<gene>
    <name evidence="1" type="ORF">INT45_011816</name>
</gene>
<evidence type="ECO:0000313" key="1">
    <source>
        <dbReference type="EMBL" id="KAG2225133.1"/>
    </source>
</evidence>
<dbReference type="AlphaFoldDB" id="A0A8H7SBS6"/>
<organism evidence="1 2">
    <name type="scientific">Circinella minor</name>
    <dbReference type="NCBI Taxonomy" id="1195481"/>
    <lineage>
        <taxon>Eukaryota</taxon>
        <taxon>Fungi</taxon>
        <taxon>Fungi incertae sedis</taxon>
        <taxon>Mucoromycota</taxon>
        <taxon>Mucoromycotina</taxon>
        <taxon>Mucoromycetes</taxon>
        <taxon>Mucorales</taxon>
        <taxon>Lichtheimiaceae</taxon>
        <taxon>Circinella</taxon>
    </lineage>
</organism>
<reference evidence="1 2" key="1">
    <citation type="submission" date="2020-12" db="EMBL/GenBank/DDBJ databases">
        <title>Metabolic potential, ecology and presence of endohyphal bacteria is reflected in genomic diversity of Mucoromycotina.</title>
        <authorList>
            <person name="Muszewska A."/>
            <person name="Okrasinska A."/>
            <person name="Steczkiewicz K."/>
            <person name="Drgas O."/>
            <person name="Orlowska M."/>
            <person name="Perlinska-Lenart U."/>
            <person name="Aleksandrzak-Piekarczyk T."/>
            <person name="Szatraj K."/>
            <person name="Zielenkiewicz U."/>
            <person name="Pilsyk S."/>
            <person name="Malc E."/>
            <person name="Mieczkowski P."/>
            <person name="Kruszewska J.S."/>
            <person name="Biernat P."/>
            <person name="Pawlowska J."/>
        </authorList>
    </citation>
    <scope>NUCLEOTIDE SEQUENCE [LARGE SCALE GENOMIC DNA]</scope>
    <source>
        <strain evidence="1 2">CBS 142.35</strain>
    </source>
</reference>
<protein>
    <submittedName>
        <fullName evidence="1">Uncharacterized protein</fullName>
    </submittedName>
</protein>